<dbReference type="InterPro" id="IPR041049">
    <property type="entry name" value="DUF5615"/>
</dbReference>
<dbReference type="AlphaFoldDB" id="A0A450UGB4"/>
<dbReference type="Pfam" id="PF18480">
    <property type="entry name" value="DUF5615"/>
    <property type="match status" value="1"/>
</dbReference>
<reference evidence="2" key="1">
    <citation type="submission" date="2019-02" db="EMBL/GenBank/DDBJ databases">
        <authorList>
            <person name="Gruber-Vodicka R. H."/>
            <person name="Seah K. B. B."/>
        </authorList>
    </citation>
    <scope>NUCLEOTIDE SEQUENCE</scope>
    <source>
        <strain evidence="2">BECK_M6</strain>
    </source>
</reference>
<accession>A0A450UGB4</accession>
<protein>
    <submittedName>
        <fullName evidence="2">Predicted nuclease, contains PIN domain, potential toxin-antitoxin system component</fullName>
    </submittedName>
</protein>
<evidence type="ECO:0000259" key="1">
    <source>
        <dbReference type="Pfam" id="PF18480"/>
    </source>
</evidence>
<name>A0A450UGB4_9GAMM</name>
<feature type="domain" description="DUF5615" evidence="1">
    <location>
        <begin position="1"/>
        <end position="108"/>
    </location>
</feature>
<proteinExistence type="predicted"/>
<gene>
    <name evidence="2" type="ORF">BECKLFY1418A_GA0070994_10177</name>
</gene>
<evidence type="ECO:0000313" key="2">
    <source>
        <dbReference type="EMBL" id="VFJ91568.1"/>
    </source>
</evidence>
<organism evidence="2">
    <name type="scientific">Candidatus Kentrum sp. LFY</name>
    <dbReference type="NCBI Taxonomy" id="2126342"/>
    <lineage>
        <taxon>Bacteria</taxon>
        <taxon>Pseudomonadati</taxon>
        <taxon>Pseudomonadota</taxon>
        <taxon>Gammaproteobacteria</taxon>
        <taxon>Candidatus Kentrum</taxon>
    </lineage>
</organism>
<dbReference type="EMBL" id="CAADFH010000017">
    <property type="protein sequence ID" value="VFJ91568.1"/>
    <property type="molecule type" value="Genomic_DNA"/>
</dbReference>
<sequence>MIFWVDAQLPPGFAPWLTETFPIQANSLQFLGLRDADDREIFEAARHAKDDVVIISKDSDFVELVVRLGAPPKILWVTCGNLTNQRLRTVFNTLFPQVLVMLEKGEAIVEIADTKSQEGHKKVTRRLKG</sequence>